<feature type="region of interest" description="Disordered" evidence="2">
    <location>
        <begin position="597"/>
        <end position="619"/>
    </location>
</feature>
<keyword evidence="1" id="KW-0175">Coiled coil</keyword>
<proteinExistence type="predicted"/>
<dbReference type="Proteomes" id="UP000035681">
    <property type="component" value="Unplaced"/>
</dbReference>
<keyword evidence="3" id="KW-1185">Reference proteome</keyword>
<sequence length="817" mass="95407">MASKKQKIITQDSAKNIISGIKPTEVYSFKNSNSTIKTKNKDIIKKAEVNNIETISDIKQNNNLIGNKEYDNPGMSIILFDFQRNLSNIETKQTLLQNDISNIKLTLNNHEQEIYSHDTIHRIKQLDTKLKNIQSQVNDVTKNFEKETIEKGKQNAMHVEAYNKLQDYINNQLTLDKNTFNNAFIDIQRENNILKNQITKIEKDLKNDIKKFDKNFKDIENKNNNLSKEFQNTNSKSVDEIKSLKNEVLNTNNALRNNINNQLEKLVIEFNTNDKKSKTYIDEKNQQVNEKIDSNFHSVNDSINEVRNSLNGNVKELMTLYKNTDNKVEEIDKVVKKMEKSNLKAMKESQALSNTTKRHEESIIKKLTFLENQLHEYIDNVNKKMEYLENDVEQKLIRQKSNESLQSTSTNTIKSIVSTNTPEKIKEELLAIINEKEKLSYSGMLAVEGKFLNIQTQLENFKNEYNMKLKKYPNNKTINDMKKQMTTFEGLINQVSDSQKALSKKIEEEIPENINELSLKTNNAIKALDNKYLQEINLLQNNLAEINKSKKATNKEIEENKKQRNRHEQLIMNKLMKLEDDVNSYINLKMNEVEEIEKRSNDKRSVSRLSSKQSRRSDTISEKNIDIEKIRAELHSIVNDKAKLTYQTTLTIEEKVLNLQERLNNFRKELDHKLNEKGLDDPRVIDLQKQMLSVKVMMKDMEKVQNEMKEKLENEVPENMEEMSMKMKSALNLIGKRIAQEEEERYLAIHELQDVCEVLMKNYQSVRGNNENKNSDQDISVKEMKQEIEECKNAVKKLAESLTAFRDSFDNHVNKKK</sequence>
<evidence type="ECO:0000313" key="4">
    <source>
        <dbReference type="WBParaSite" id="SSTP_0000441700.1"/>
    </source>
</evidence>
<dbReference type="STRING" id="6248.A0A0K0E4J7"/>
<dbReference type="WBParaSite" id="TCONS_00015646.p1">
    <property type="protein sequence ID" value="TCONS_00015646.p1"/>
    <property type="gene ID" value="XLOC_010276"/>
</dbReference>
<evidence type="ECO:0000256" key="1">
    <source>
        <dbReference type="SAM" id="Coils"/>
    </source>
</evidence>
<protein>
    <submittedName>
        <fullName evidence="4">Viral A-type inclusion protein</fullName>
    </submittedName>
</protein>
<organism evidence="4">
    <name type="scientific">Strongyloides stercoralis</name>
    <name type="common">Threadworm</name>
    <dbReference type="NCBI Taxonomy" id="6248"/>
    <lineage>
        <taxon>Eukaryota</taxon>
        <taxon>Metazoa</taxon>
        <taxon>Ecdysozoa</taxon>
        <taxon>Nematoda</taxon>
        <taxon>Chromadorea</taxon>
        <taxon>Rhabditida</taxon>
        <taxon>Tylenchina</taxon>
        <taxon>Panagrolaimomorpha</taxon>
        <taxon>Strongyloidoidea</taxon>
        <taxon>Strongyloididae</taxon>
        <taxon>Strongyloides</taxon>
    </lineage>
</organism>
<evidence type="ECO:0000256" key="2">
    <source>
        <dbReference type="SAM" id="MobiDB-lite"/>
    </source>
</evidence>
<feature type="coiled-coil region" evidence="1">
    <location>
        <begin position="184"/>
        <end position="265"/>
    </location>
</feature>
<feature type="coiled-coil region" evidence="1">
    <location>
        <begin position="536"/>
        <end position="570"/>
    </location>
</feature>
<evidence type="ECO:0000313" key="3">
    <source>
        <dbReference type="Proteomes" id="UP000035681"/>
    </source>
</evidence>
<dbReference type="WBParaSite" id="SSTP_0000441700.1">
    <property type="protein sequence ID" value="SSTP_0000441700.1"/>
    <property type="gene ID" value="SSTP_0000441700"/>
</dbReference>
<dbReference type="AlphaFoldDB" id="A0A0K0E4J7"/>
<feature type="coiled-coil region" evidence="1">
    <location>
        <begin position="123"/>
        <end position="150"/>
    </location>
</feature>
<reference evidence="4" key="1">
    <citation type="submission" date="2015-08" db="UniProtKB">
        <authorList>
            <consortium name="WormBaseParasite"/>
        </authorList>
    </citation>
    <scope>IDENTIFICATION</scope>
</reference>
<dbReference type="PANTHER" id="PTHR35153:SF1">
    <property type="entry name" value="COILED-COIL DOMAIN-CONTAINING PROTEIN 154"/>
    <property type="match status" value="1"/>
</dbReference>
<dbReference type="PANTHER" id="PTHR35153">
    <property type="entry name" value="COILED-COIL DOMAIN-CONTAINING PROTEIN 154"/>
    <property type="match status" value="1"/>
</dbReference>
<dbReference type="SUPFAM" id="SSF58113">
    <property type="entry name" value="Apolipoprotein A-I"/>
    <property type="match status" value="1"/>
</dbReference>
<feature type="coiled-coil region" evidence="1">
    <location>
        <begin position="649"/>
        <end position="714"/>
    </location>
</feature>
<name>A0A0K0E4J7_STRER</name>
<dbReference type="InterPro" id="IPR029512">
    <property type="entry name" value="CCDC154"/>
</dbReference>
<accession>A0A0K0E4J7</accession>